<dbReference type="FunFam" id="3.30.60.20:FF:000080">
    <property type="entry name" value="Serine/threonine-protein kinase dkf-1"/>
    <property type="match status" value="1"/>
</dbReference>
<evidence type="ECO:0000256" key="10">
    <source>
        <dbReference type="ARBA" id="ARBA00022723"/>
    </source>
</evidence>
<dbReference type="GO" id="GO:0045202">
    <property type="term" value="C:synapse"/>
    <property type="evidence" value="ECO:0007669"/>
    <property type="project" value="GOC"/>
</dbReference>
<keyword evidence="15" id="KW-0862">Zinc</keyword>
<dbReference type="FunFam" id="3.30.60.20:FF:000021">
    <property type="entry name" value="Serine/threonine-protein kinase"/>
    <property type="match status" value="1"/>
</dbReference>
<dbReference type="InterPro" id="IPR005331">
    <property type="entry name" value="Sulfotransferase"/>
</dbReference>
<dbReference type="GO" id="GO:0008146">
    <property type="term" value="F:sulfotransferase activity"/>
    <property type="evidence" value="ECO:0007669"/>
    <property type="project" value="InterPro"/>
</dbReference>
<evidence type="ECO:0000313" key="25">
    <source>
        <dbReference type="Proteomes" id="UP000005237"/>
    </source>
</evidence>
<keyword evidence="13" id="KW-0863">Zinc-finger</keyword>
<dbReference type="InterPro" id="IPR011993">
    <property type="entry name" value="PH-like_dom_sf"/>
</dbReference>
<evidence type="ECO:0000256" key="5">
    <source>
        <dbReference type="ARBA" id="ARBA00012429"/>
    </source>
</evidence>
<dbReference type="GO" id="GO:0035556">
    <property type="term" value="P:intracellular signal transduction"/>
    <property type="evidence" value="ECO:0007669"/>
    <property type="project" value="TreeGrafter"/>
</dbReference>
<organism evidence="24 25">
    <name type="scientific">Caenorhabditis japonica</name>
    <dbReference type="NCBI Taxonomy" id="281687"/>
    <lineage>
        <taxon>Eukaryota</taxon>
        <taxon>Metazoa</taxon>
        <taxon>Ecdysozoa</taxon>
        <taxon>Nematoda</taxon>
        <taxon>Chromadorea</taxon>
        <taxon>Rhabditida</taxon>
        <taxon>Rhabditina</taxon>
        <taxon>Rhabditomorpha</taxon>
        <taxon>Rhabditoidea</taxon>
        <taxon>Rhabditidae</taxon>
        <taxon>Peloderinae</taxon>
        <taxon>Caenorhabditis</taxon>
    </lineage>
</organism>
<dbReference type="InterPro" id="IPR000719">
    <property type="entry name" value="Prot_kinase_dom"/>
</dbReference>
<dbReference type="Proteomes" id="UP000005237">
    <property type="component" value="Unassembled WGS sequence"/>
</dbReference>
<evidence type="ECO:0000313" key="24">
    <source>
        <dbReference type="EnsemblMetazoa" id="CJA03021a.1"/>
    </source>
</evidence>
<evidence type="ECO:0000259" key="22">
    <source>
        <dbReference type="PROSITE" id="PS50011"/>
    </source>
</evidence>
<sequence length="1004" mass="114183">MLNWERRESEKRLNNIDDLIRVNLNTAPRYNLSTCVVQKSMSTVMTSMFCYLRDEKKFVANNRDLLRDWKIVRFCMFKNEFRNLGRLFKKFKVKPSNNSWTHIMMVRHPVERFVSGFVDKCYRKPVVQKHCNGCRQNLTCFMESEYQRMQNQVANGSFLRTFEDRHFFPQNWRCNLHEYFNKFTFIPYSSSPNYSVTSQLFPIFRAHGVPESSLSYIETALSSGRTAHSTVSSKATAFIEKRLTSSPYLMELMDGVDYGGRVAEPHVVLRYGGTREMVPLVRHEQMLDMLMERARQIVQGFGNLDTRNMYLFRHEYNSPTLLYPITSASQICPGSIVEIILVDRTEAPSFPHVVEPESYMRPTFCDFCGEMLTGLMRQGVKCKVCHGNYHKRCHNAARNNCMAAAANSSQSVNMNMNLNLNMNMGVSLAGGGLVKQSGSGGNHVNRPPNLPPLPPTPTGFPVAALSTPSGLPHTLVEHSYRQFTVCKVCDHLLVGLVKQGLKCRDCGVNVHRKCAMELASNCVLSENAISRVNFADSEAEGSSSDNIPLFRLPGQVGVRATEKKNLEGWMIHFVLSDPERRLKHYWMMQNNAIHLYNEYTEGIGVNPNRVYRVIPLAEITSVVPNNGKSVLAKHAPHCFEIRTTTNTVFCVGEDYHAFSGGPPKKIPRSMSVKPMSNTNMWFEFIKESLQPPSRNEDQTEQALEFANLYQVLSDKTLGSGQFGTVYSAIQRHSGKEVAVKVISKERFSKKGSGAESMRAEVAILQQTCHPGIVCLEFMAETKDKIFVVMEKMNGDMLEMILSQELGRLNSRATKFLLVQILCALKYLHDQGIAHCDLKPENVLLSDMGSNFPQTKICDFGYARFIPESQFRKTVVGTPAYLPPEVLQRKGYNKSLDMWSVGVIIYVTLSGTFPFNEGEEISEQIQNASFMFPSEPWNEVEPLAVDLIQKLLKVEIEARMSIEQCLEHEWLKGEQLYRDLRDLEVRLNTPRYLTSPQDDVLYGPR</sequence>
<dbReference type="Pfam" id="PF00130">
    <property type="entry name" value="C1_1"/>
    <property type="match status" value="2"/>
</dbReference>
<dbReference type="Pfam" id="PF25525">
    <property type="entry name" value="Ubiquitin_PRKD1_N"/>
    <property type="match status" value="1"/>
</dbReference>
<keyword evidence="14" id="KW-0418">Kinase</keyword>
<evidence type="ECO:0000256" key="4">
    <source>
        <dbReference type="ARBA" id="ARBA00008582"/>
    </source>
</evidence>
<reference evidence="25" key="1">
    <citation type="submission" date="2010-08" db="EMBL/GenBank/DDBJ databases">
        <authorList>
            <consortium name="Caenorhabditis japonica Sequencing Consortium"/>
            <person name="Wilson R.K."/>
        </authorList>
    </citation>
    <scope>NUCLEOTIDE SEQUENCE [LARGE SCALE GENOMIC DNA]</scope>
    <source>
        <strain evidence="25">DF5081</strain>
    </source>
</reference>
<keyword evidence="9" id="KW-0808">Transferase</keyword>
<dbReference type="GO" id="GO:0043025">
    <property type="term" value="C:neuronal cell body"/>
    <property type="evidence" value="ECO:0007669"/>
    <property type="project" value="EnsemblMetazoa"/>
</dbReference>
<dbReference type="PROSITE" id="PS00107">
    <property type="entry name" value="PROTEIN_KINASE_ATP"/>
    <property type="match status" value="1"/>
</dbReference>
<evidence type="ECO:0000256" key="2">
    <source>
        <dbReference type="ARBA" id="ARBA00004370"/>
    </source>
</evidence>
<keyword evidence="10" id="KW-0479">Metal-binding</keyword>
<dbReference type="InterPro" id="IPR008271">
    <property type="entry name" value="Ser/Thr_kinase_AS"/>
</dbReference>
<dbReference type="SMART" id="SM00109">
    <property type="entry name" value="C1"/>
    <property type="match status" value="2"/>
</dbReference>
<keyword evidence="7" id="KW-0723">Serine/threonine-protein kinase</keyword>
<name>A0A8R1HNV3_CAEJA</name>
<dbReference type="GO" id="GO:0008270">
    <property type="term" value="F:zinc ion binding"/>
    <property type="evidence" value="ECO:0007669"/>
    <property type="project" value="UniProtKB-KW"/>
</dbReference>
<evidence type="ECO:0000256" key="16">
    <source>
        <dbReference type="ARBA" id="ARBA00022840"/>
    </source>
</evidence>
<dbReference type="GO" id="GO:0010628">
    <property type="term" value="P:positive regulation of gene expression"/>
    <property type="evidence" value="ECO:0007669"/>
    <property type="project" value="EnsemblMetazoa"/>
</dbReference>
<evidence type="ECO:0000256" key="14">
    <source>
        <dbReference type="ARBA" id="ARBA00022777"/>
    </source>
</evidence>
<keyword evidence="16 21" id="KW-0067">ATP-binding</keyword>
<feature type="domain" description="Phorbol-ester/DAG-type" evidence="23">
    <location>
        <begin position="472"/>
        <end position="522"/>
    </location>
</feature>
<accession>A0A8R1HNV3</accession>
<evidence type="ECO:0000256" key="7">
    <source>
        <dbReference type="ARBA" id="ARBA00022527"/>
    </source>
</evidence>
<evidence type="ECO:0000256" key="21">
    <source>
        <dbReference type="PROSITE-ProRule" id="PRU10141"/>
    </source>
</evidence>
<dbReference type="PROSITE" id="PS50081">
    <property type="entry name" value="ZF_DAG_PE_2"/>
    <property type="match status" value="2"/>
</dbReference>
<dbReference type="CDD" id="cd20798">
    <property type="entry name" value="C1_CeDKF1-like_rpt2"/>
    <property type="match status" value="1"/>
</dbReference>
<dbReference type="SUPFAM" id="SSF56112">
    <property type="entry name" value="Protein kinase-like (PK-like)"/>
    <property type="match status" value="1"/>
</dbReference>
<evidence type="ECO:0000256" key="6">
    <source>
        <dbReference type="ARBA" id="ARBA00022490"/>
    </source>
</evidence>
<protein>
    <recommendedName>
        <fullName evidence="5">protein kinase C</fullName>
        <ecNumber evidence="5">2.7.11.13</ecNumber>
    </recommendedName>
</protein>
<dbReference type="CDD" id="cd20797">
    <property type="entry name" value="C1_CeDKF1-like_rpt1"/>
    <property type="match status" value="1"/>
</dbReference>
<comment type="cofactor">
    <cofactor evidence="1">
        <name>Mg(2+)</name>
        <dbReference type="ChEBI" id="CHEBI:18420"/>
    </cofactor>
</comment>
<feature type="domain" description="Phorbol-ester/DAG-type" evidence="23">
    <location>
        <begin position="351"/>
        <end position="401"/>
    </location>
</feature>
<dbReference type="CDD" id="cd01239">
    <property type="entry name" value="PH_PKD"/>
    <property type="match status" value="1"/>
</dbReference>
<feature type="binding site" evidence="21">
    <location>
        <position position="740"/>
    </location>
    <ligand>
        <name>ATP</name>
        <dbReference type="ChEBI" id="CHEBI:30616"/>
    </ligand>
</feature>
<dbReference type="Gene3D" id="1.10.510.10">
    <property type="entry name" value="Transferase(Phosphotransferase) domain 1"/>
    <property type="match status" value="1"/>
</dbReference>
<dbReference type="PANTHER" id="PTHR22968">
    <property type="entry name" value="PROTEIN KINASE C, MU"/>
    <property type="match status" value="1"/>
</dbReference>
<evidence type="ECO:0000256" key="11">
    <source>
        <dbReference type="ARBA" id="ARBA00022737"/>
    </source>
</evidence>
<keyword evidence="18" id="KW-0832">Ubl conjugation</keyword>
<evidence type="ECO:0000256" key="19">
    <source>
        <dbReference type="ARBA" id="ARBA00023136"/>
    </source>
</evidence>
<proteinExistence type="inferred from homology"/>
<evidence type="ECO:0000259" key="23">
    <source>
        <dbReference type="PROSITE" id="PS50081"/>
    </source>
</evidence>
<dbReference type="GO" id="GO:0005886">
    <property type="term" value="C:plasma membrane"/>
    <property type="evidence" value="ECO:0007669"/>
    <property type="project" value="EnsemblMetazoa"/>
</dbReference>
<comment type="similarity">
    <text evidence="4">Belongs to the protein kinase superfamily. CAMK Ser/Thr protein kinase family. PKD subfamily.</text>
</comment>
<comment type="subcellular location">
    <subcellularLocation>
        <location evidence="3">Cytoplasm</location>
    </subcellularLocation>
    <subcellularLocation>
        <location evidence="2">Membrane</location>
    </subcellularLocation>
</comment>
<dbReference type="GO" id="GO:0008340">
    <property type="term" value="P:determination of adult lifespan"/>
    <property type="evidence" value="ECO:0007669"/>
    <property type="project" value="EnsemblMetazoa"/>
</dbReference>
<evidence type="ECO:0000256" key="20">
    <source>
        <dbReference type="ARBA" id="ARBA00047272"/>
    </source>
</evidence>
<reference evidence="24" key="2">
    <citation type="submission" date="2022-06" db="UniProtKB">
        <authorList>
            <consortium name="EnsemblMetazoa"/>
        </authorList>
    </citation>
    <scope>IDENTIFICATION</scope>
    <source>
        <strain evidence="24">DF5081</strain>
    </source>
</reference>
<dbReference type="GO" id="GO:0002253">
    <property type="term" value="P:activation of immune response"/>
    <property type="evidence" value="ECO:0007669"/>
    <property type="project" value="EnsemblMetazoa"/>
</dbReference>
<dbReference type="GO" id="GO:0007200">
    <property type="term" value="P:phospholipase C-activating G protein-coupled receptor signaling pathway"/>
    <property type="evidence" value="ECO:0007669"/>
    <property type="project" value="TreeGrafter"/>
</dbReference>
<dbReference type="PANTHER" id="PTHR22968:SF15">
    <property type="entry name" value="SERINE_THREONINE-PROTEIN KINASE DKF-1"/>
    <property type="match status" value="1"/>
</dbReference>
<dbReference type="InterPro" id="IPR017441">
    <property type="entry name" value="Protein_kinase_ATP_BS"/>
</dbReference>
<keyword evidence="19" id="KW-0472">Membrane</keyword>
<dbReference type="GO" id="GO:0030425">
    <property type="term" value="C:dendrite"/>
    <property type="evidence" value="ECO:0007669"/>
    <property type="project" value="EnsemblMetazoa"/>
</dbReference>
<evidence type="ECO:0000256" key="3">
    <source>
        <dbReference type="ARBA" id="ARBA00004496"/>
    </source>
</evidence>
<dbReference type="SUPFAM" id="SSF57889">
    <property type="entry name" value="Cysteine-rich domain"/>
    <property type="match status" value="2"/>
</dbReference>
<dbReference type="AlphaFoldDB" id="A0A8R1HNV3"/>
<evidence type="ECO:0000256" key="15">
    <source>
        <dbReference type="ARBA" id="ARBA00022833"/>
    </source>
</evidence>
<comment type="catalytic activity">
    <reaction evidence="20">
        <text>L-threonyl-[protein] + ATP = O-phospho-L-threonyl-[protein] + ADP + H(+)</text>
        <dbReference type="Rhea" id="RHEA:46608"/>
        <dbReference type="Rhea" id="RHEA-COMP:11060"/>
        <dbReference type="Rhea" id="RHEA-COMP:11605"/>
        <dbReference type="ChEBI" id="CHEBI:15378"/>
        <dbReference type="ChEBI" id="CHEBI:30013"/>
        <dbReference type="ChEBI" id="CHEBI:30616"/>
        <dbReference type="ChEBI" id="CHEBI:61977"/>
        <dbReference type="ChEBI" id="CHEBI:456216"/>
        <dbReference type="EC" id="2.7.11.13"/>
    </reaction>
</comment>
<dbReference type="GO" id="GO:0004697">
    <property type="term" value="F:diacylglycerol-dependent serine/threonine kinase activity"/>
    <property type="evidence" value="ECO:0007669"/>
    <property type="project" value="UniProtKB-EC"/>
</dbReference>
<dbReference type="InterPro" id="IPR001849">
    <property type="entry name" value="PH_domain"/>
</dbReference>
<dbReference type="SUPFAM" id="SSF50729">
    <property type="entry name" value="PH domain-like"/>
    <property type="match status" value="1"/>
</dbReference>
<keyword evidence="11" id="KW-0677">Repeat</keyword>
<dbReference type="Gene3D" id="2.30.29.30">
    <property type="entry name" value="Pleckstrin-homology domain (PH domain)/Phosphotyrosine-binding domain (PTB)"/>
    <property type="match status" value="1"/>
</dbReference>
<evidence type="ECO:0000256" key="8">
    <source>
        <dbReference type="ARBA" id="ARBA00022553"/>
    </source>
</evidence>
<dbReference type="PROSITE" id="PS00479">
    <property type="entry name" value="ZF_DAG_PE_1"/>
    <property type="match status" value="2"/>
</dbReference>
<feature type="domain" description="Protein kinase" evidence="22">
    <location>
        <begin position="711"/>
        <end position="970"/>
    </location>
</feature>
<evidence type="ECO:0000256" key="17">
    <source>
        <dbReference type="ARBA" id="ARBA00022842"/>
    </source>
</evidence>
<dbReference type="SMART" id="SM00220">
    <property type="entry name" value="S_TKc"/>
    <property type="match status" value="1"/>
</dbReference>
<dbReference type="Pfam" id="PF00069">
    <property type="entry name" value="Pkinase"/>
    <property type="match status" value="1"/>
</dbReference>
<dbReference type="GO" id="GO:0030424">
    <property type="term" value="C:axon"/>
    <property type="evidence" value="ECO:0007669"/>
    <property type="project" value="EnsemblMetazoa"/>
</dbReference>
<dbReference type="GO" id="GO:0005829">
    <property type="term" value="C:cytosol"/>
    <property type="evidence" value="ECO:0007669"/>
    <property type="project" value="TreeGrafter"/>
</dbReference>
<keyword evidence="8" id="KW-0597">Phosphoprotein</keyword>
<evidence type="ECO:0000256" key="13">
    <source>
        <dbReference type="ARBA" id="ARBA00022771"/>
    </source>
</evidence>
<evidence type="ECO:0000256" key="1">
    <source>
        <dbReference type="ARBA" id="ARBA00001946"/>
    </source>
</evidence>
<dbReference type="GO" id="GO:0005938">
    <property type="term" value="C:cell cortex"/>
    <property type="evidence" value="ECO:0007669"/>
    <property type="project" value="EnsemblMetazoa"/>
</dbReference>
<dbReference type="InterPro" id="IPR002219">
    <property type="entry name" value="PKC_DAG/PE"/>
</dbReference>
<dbReference type="EC" id="2.7.11.13" evidence="5"/>
<dbReference type="SMART" id="SM00233">
    <property type="entry name" value="PH"/>
    <property type="match status" value="1"/>
</dbReference>
<dbReference type="InterPro" id="IPR057764">
    <property type="entry name" value="Ubiquitin_PRKD1-3_N"/>
</dbReference>
<evidence type="ECO:0000256" key="9">
    <source>
        <dbReference type="ARBA" id="ARBA00022679"/>
    </source>
</evidence>
<dbReference type="EnsemblMetazoa" id="CJA03021a.1">
    <property type="protein sequence ID" value="CJA03021a.1"/>
    <property type="gene ID" value="WBGene00122225"/>
</dbReference>
<evidence type="ECO:0000256" key="12">
    <source>
        <dbReference type="ARBA" id="ARBA00022741"/>
    </source>
</evidence>
<dbReference type="GO" id="GO:0042307">
    <property type="term" value="P:positive regulation of protein import into nucleus"/>
    <property type="evidence" value="ECO:0007669"/>
    <property type="project" value="EnsemblMetazoa"/>
</dbReference>
<dbReference type="Pfam" id="PF03567">
    <property type="entry name" value="Sulfotransfer_2"/>
    <property type="match status" value="1"/>
</dbReference>
<dbReference type="GO" id="GO:0007274">
    <property type="term" value="P:neuromuscular synaptic transmission"/>
    <property type="evidence" value="ECO:0007669"/>
    <property type="project" value="EnsemblMetazoa"/>
</dbReference>
<dbReference type="GO" id="GO:0050830">
    <property type="term" value="P:defense response to Gram-positive bacterium"/>
    <property type="evidence" value="ECO:0007669"/>
    <property type="project" value="EnsemblMetazoa"/>
</dbReference>
<dbReference type="InterPro" id="IPR046349">
    <property type="entry name" value="C1-like_sf"/>
</dbReference>
<dbReference type="PROSITE" id="PS50011">
    <property type="entry name" value="PROTEIN_KINASE_DOM"/>
    <property type="match status" value="1"/>
</dbReference>
<dbReference type="FunFam" id="1.10.510.10:FF:001289">
    <property type="entry name" value="Serine/threonine-protein kinase dkf-1"/>
    <property type="match status" value="1"/>
</dbReference>
<keyword evidence="12 21" id="KW-0547">Nucleotide-binding</keyword>
<keyword evidence="6" id="KW-0963">Cytoplasm</keyword>
<keyword evidence="17" id="KW-0460">Magnesium</keyword>
<dbReference type="PROSITE" id="PS00108">
    <property type="entry name" value="PROTEIN_KINASE_ST"/>
    <property type="match status" value="1"/>
</dbReference>
<dbReference type="InterPro" id="IPR011009">
    <property type="entry name" value="Kinase-like_dom_sf"/>
</dbReference>
<evidence type="ECO:0000256" key="18">
    <source>
        <dbReference type="ARBA" id="ARBA00022843"/>
    </source>
</evidence>
<dbReference type="GO" id="GO:0005524">
    <property type="term" value="F:ATP binding"/>
    <property type="evidence" value="ECO:0007669"/>
    <property type="project" value="UniProtKB-UniRule"/>
</dbReference>
<dbReference type="Gene3D" id="3.30.60.20">
    <property type="match status" value="2"/>
</dbReference>
<keyword evidence="25" id="KW-1185">Reference proteome</keyword>